<dbReference type="KEGG" id="vpy:HZI73_18160"/>
<name>A0A8J8MQ88_9FIRM</name>
<reference evidence="2" key="1">
    <citation type="submission" date="2020-07" db="EMBL/GenBank/DDBJ databases">
        <title>Vallitalea pronyensis genome.</title>
        <authorList>
            <person name="Postec A."/>
        </authorList>
    </citation>
    <scope>NUCLEOTIDE SEQUENCE</scope>
    <source>
        <strain evidence="2">FatNI3</strain>
    </source>
</reference>
<dbReference type="InterPro" id="IPR023210">
    <property type="entry name" value="NADP_OxRdtase_dom"/>
</dbReference>
<dbReference type="AlphaFoldDB" id="A0A8J8MQ88"/>
<dbReference type="PANTHER" id="PTHR43312">
    <property type="entry name" value="D-THREO-ALDOSE 1-DEHYDROGENASE"/>
    <property type="match status" value="1"/>
</dbReference>
<dbReference type="SUPFAM" id="SSF46548">
    <property type="entry name" value="alpha-helical ferredoxin"/>
    <property type="match status" value="1"/>
</dbReference>
<dbReference type="EMBL" id="CP058649">
    <property type="protein sequence ID" value="QUI25786.1"/>
    <property type="molecule type" value="Genomic_DNA"/>
</dbReference>
<dbReference type="SUPFAM" id="SSF51430">
    <property type="entry name" value="NAD(P)-linked oxidoreductase"/>
    <property type="match status" value="1"/>
</dbReference>
<dbReference type="Proteomes" id="UP000683246">
    <property type="component" value="Chromosome"/>
</dbReference>
<organism evidence="2 3">
    <name type="scientific">Vallitalea pronyensis</name>
    <dbReference type="NCBI Taxonomy" id="1348613"/>
    <lineage>
        <taxon>Bacteria</taxon>
        <taxon>Bacillati</taxon>
        <taxon>Bacillota</taxon>
        <taxon>Clostridia</taxon>
        <taxon>Lachnospirales</taxon>
        <taxon>Vallitaleaceae</taxon>
        <taxon>Vallitalea</taxon>
    </lineage>
</organism>
<evidence type="ECO:0000313" key="3">
    <source>
        <dbReference type="Proteomes" id="UP000683246"/>
    </source>
</evidence>
<dbReference type="Gene3D" id="3.20.20.100">
    <property type="entry name" value="NADP-dependent oxidoreductase domain"/>
    <property type="match status" value="1"/>
</dbReference>
<dbReference type="InterPro" id="IPR053135">
    <property type="entry name" value="AKR2_Oxidoreductase"/>
</dbReference>
<evidence type="ECO:0000313" key="2">
    <source>
        <dbReference type="EMBL" id="QUI25786.1"/>
    </source>
</evidence>
<dbReference type="CDD" id="cd19096">
    <property type="entry name" value="AKR_Fe-S_oxidoreductase"/>
    <property type="match status" value="1"/>
</dbReference>
<accession>A0A8J8MQ88</accession>
<gene>
    <name evidence="2" type="ORF">HZI73_18160</name>
</gene>
<evidence type="ECO:0000259" key="1">
    <source>
        <dbReference type="Pfam" id="PF00248"/>
    </source>
</evidence>
<protein>
    <submittedName>
        <fullName evidence="2">Aldo/keto reductase</fullName>
    </submittedName>
</protein>
<keyword evidence="3" id="KW-1185">Reference proteome</keyword>
<dbReference type="InterPro" id="IPR036812">
    <property type="entry name" value="NAD(P)_OxRdtase_dom_sf"/>
</dbReference>
<dbReference type="Pfam" id="PF00248">
    <property type="entry name" value="Aldo_ket_red"/>
    <property type="match status" value="1"/>
</dbReference>
<proteinExistence type="predicted"/>
<feature type="domain" description="NADP-dependent oxidoreductase" evidence="1">
    <location>
        <begin position="15"/>
        <end position="274"/>
    </location>
</feature>
<dbReference type="PANTHER" id="PTHR43312:SF1">
    <property type="entry name" value="NADP-DEPENDENT OXIDOREDUCTASE DOMAIN-CONTAINING PROTEIN"/>
    <property type="match status" value="1"/>
</dbReference>
<sequence length="371" mass="41657">MIYKDYGRTGKKVSAIGFGGMRFPKDYSIEEGAKVVRRASELGINYFDTAPFYCDDRSEDIMGEAFKAMPNPFYVSTKSGMGSDPDEDAVRRRIEKSLKRFGVEKINFHHMWCVMNLDHYRKVIAKGGPYWGALKAKEEGLIEHIVVSTHATGKEIATIMKEGYFEGVTLGYNIINFPYRQEGIQAAHEAGLGVVTMNPLSGGLIPQNQNYFSFLKEHENESVMQAALRFNAAHEAITVALAGMGTIEEVEHNVKAVENLEILSEGKIKEVKAKLQGDMNQLCTTCQYCKKCPKDIDIPKFMNLYNMKVLKGIDGVKESYANMTKNNAFKNDKTMPIDCIACGKCEALCTQHLDIIKRLEWLDKNIINVSV</sequence>